<accession>A0A7S4T9N2</accession>
<proteinExistence type="predicted"/>
<evidence type="ECO:0000313" key="1">
    <source>
        <dbReference type="EMBL" id="CAE4670166.1"/>
    </source>
</evidence>
<organism evidence="1">
    <name type="scientific">Alexandrium monilatum</name>
    <dbReference type="NCBI Taxonomy" id="311494"/>
    <lineage>
        <taxon>Eukaryota</taxon>
        <taxon>Sar</taxon>
        <taxon>Alveolata</taxon>
        <taxon>Dinophyceae</taxon>
        <taxon>Gonyaulacales</taxon>
        <taxon>Pyrocystaceae</taxon>
        <taxon>Alexandrium</taxon>
    </lineage>
</organism>
<dbReference type="AlphaFoldDB" id="A0A7S4T9N2"/>
<dbReference type="EMBL" id="HBNR01091032">
    <property type="protein sequence ID" value="CAE4670166.1"/>
    <property type="molecule type" value="Transcribed_RNA"/>
</dbReference>
<name>A0A7S4T9N2_9DINO</name>
<reference evidence="1" key="1">
    <citation type="submission" date="2021-01" db="EMBL/GenBank/DDBJ databases">
        <authorList>
            <person name="Corre E."/>
            <person name="Pelletier E."/>
            <person name="Niang G."/>
            <person name="Scheremetjew M."/>
            <person name="Finn R."/>
            <person name="Kale V."/>
            <person name="Holt S."/>
            <person name="Cochrane G."/>
            <person name="Meng A."/>
            <person name="Brown T."/>
            <person name="Cohen L."/>
        </authorList>
    </citation>
    <scope>NUCLEOTIDE SEQUENCE</scope>
    <source>
        <strain evidence="1">CCMP3105</strain>
    </source>
</reference>
<sequence length="193" mass="21715">MAQAIFSQALGARPPFSQPVGLPRQPRLPPLAMWRPDAGPCVAQVAEWGSHPDDVEYMRMLKAMTKKILKRREIVCKDRDLEKASQKQGKVHFSICVWNLSEYSKSSGLGDDAASMVHVFYESKDERKVLNAFASAGIDLESAEAVPVDPNSSLPHEQNIMYTKENLYLQDLYTWEEGAPLSADDLKSRFKMK</sequence>
<gene>
    <name evidence="1" type="ORF">AMON00008_LOCUS65398</name>
</gene>
<protein>
    <submittedName>
        <fullName evidence="1">Uncharacterized protein</fullName>
    </submittedName>
</protein>